<name>A0A2Z6AZJ6_9BACT</name>
<keyword evidence="1" id="KW-0597">Phosphoprotein</keyword>
<evidence type="ECO:0000313" key="5">
    <source>
        <dbReference type="Proteomes" id="UP000269883"/>
    </source>
</evidence>
<evidence type="ECO:0000259" key="2">
    <source>
        <dbReference type="PROSITE" id="PS50110"/>
    </source>
</evidence>
<dbReference type="CDD" id="cd00077">
    <property type="entry name" value="HDc"/>
    <property type="match status" value="1"/>
</dbReference>
<organism evidence="4 5">
    <name type="scientific">Desulfovibrio ferrophilus</name>
    <dbReference type="NCBI Taxonomy" id="241368"/>
    <lineage>
        <taxon>Bacteria</taxon>
        <taxon>Pseudomonadati</taxon>
        <taxon>Thermodesulfobacteriota</taxon>
        <taxon>Desulfovibrionia</taxon>
        <taxon>Desulfovibrionales</taxon>
        <taxon>Desulfovibrionaceae</taxon>
        <taxon>Desulfovibrio</taxon>
    </lineage>
</organism>
<dbReference type="Pfam" id="PF00072">
    <property type="entry name" value="Response_reg"/>
    <property type="match status" value="1"/>
</dbReference>
<gene>
    <name evidence="4" type="ORF">DFE_1946</name>
</gene>
<dbReference type="InterPro" id="IPR003607">
    <property type="entry name" value="HD/PDEase_dom"/>
</dbReference>
<dbReference type="KEGG" id="dfl:DFE_1946"/>
<sequence length="343" mass="37809">MADKILFVDDDQKILSSVRRLLEGRFELHTAGGGDEGLQVLHEKGPFAVIVSDIKMPGMDGLEFLARSRDVSPDSVRMVLTGYANLENAVDAVNSGYVFRFLAKPCSGENLDNAIAAALAQFTMLRDRAEMQTLRRLKDAMEGIITGFVNLVEARDPYTAGHQRSVTLLSVAIAESMGLEPDRIRGLRFASSVHDIGKVYVPAEFLNRPGRLTDVEFAIIKTHPQVGFDILDPVDFPWPVSTIVHQHHERLDGTGYPLGLSGDDILLEARIMAVADVVDAISSHRPYRPGHGVAKALQEVESKAGDFYDADAVAVCLDLFRNEKFTLDFKAGEGPRCEWLRCE</sequence>
<evidence type="ECO:0000259" key="3">
    <source>
        <dbReference type="PROSITE" id="PS51832"/>
    </source>
</evidence>
<dbReference type="GO" id="GO:0000160">
    <property type="term" value="P:phosphorelay signal transduction system"/>
    <property type="evidence" value="ECO:0007669"/>
    <property type="project" value="InterPro"/>
</dbReference>
<dbReference type="PROSITE" id="PS50110">
    <property type="entry name" value="RESPONSE_REGULATORY"/>
    <property type="match status" value="1"/>
</dbReference>
<dbReference type="Gene3D" id="1.10.3210.10">
    <property type="entry name" value="Hypothetical protein af1432"/>
    <property type="match status" value="1"/>
</dbReference>
<dbReference type="PANTHER" id="PTHR45228">
    <property type="entry name" value="CYCLIC DI-GMP PHOSPHODIESTERASE TM_0186-RELATED"/>
    <property type="match status" value="1"/>
</dbReference>
<keyword evidence="5" id="KW-1185">Reference proteome</keyword>
<reference evidence="4 5" key="1">
    <citation type="journal article" date="2018" name="Sci. Adv.">
        <title>Multi-heme cytochromes provide a pathway for survival in energy-limited environments.</title>
        <authorList>
            <person name="Deng X."/>
            <person name="Dohmae N."/>
            <person name="Nealson K.H."/>
            <person name="Hashimoto K."/>
            <person name="Okamoto A."/>
        </authorList>
    </citation>
    <scope>NUCLEOTIDE SEQUENCE [LARGE SCALE GENOMIC DNA]</scope>
    <source>
        <strain evidence="4 5">IS5</strain>
    </source>
</reference>
<dbReference type="InterPro" id="IPR001789">
    <property type="entry name" value="Sig_transdc_resp-reg_receiver"/>
</dbReference>
<feature type="domain" description="Response regulatory" evidence="2">
    <location>
        <begin position="4"/>
        <end position="119"/>
    </location>
</feature>
<dbReference type="GO" id="GO:0016787">
    <property type="term" value="F:hydrolase activity"/>
    <property type="evidence" value="ECO:0007669"/>
    <property type="project" value="UniProtKB-KW"/>
</dbReference>
<evidence type="ECO:0000313" key="4">
    <source>
        <dbReference type="EMBL" id="BBD08672.1"/>
    </source>
</evidence>
<accession>A0A2Z6AZJ6</accession>
<dbReference type="InterPro" id="IPR037522">
    <property type="entry name" value="HD_GYP_dom"/>
</dbReference>
<dbReference type="Proteomes" id="UP000269883">
    <property type="component" value="Chromosome"/>
</dbReference>
<evidence type="ECO:0000256" key="1">
    <source>
        <dbReference type="PROSITE-ProRule" id="PRU00169"/>
    </source>
</evidence>
<feature type="domain" description="HD-GYP" evidence="3">
    <location>
        <begin position="137"/>
        <end position="332"/>
    </location>
</feature>
<dbReference type="SUPFAM" id="SSF52172">
    <property type="entry name" value="CheY-like"/>
    <property type="match status" value="1"/>
</dbReference>
<dbReference type="SMART" id="SM00448">
    <property type="entry name" value="REC"/>
    <property type="match status" value="1"/>
</dbReference>
<dbReference type="Gene3D" id="3.40.50.2300">
    <property type="match status" value="1"/>
</dbReference>
<dbReference type="EMBL" id="AP017378">
    <property type="protein sequence ID" value="BBD08672.1"/>
    <property type="molecule type" value="Genomic_DNA"/>
</dbReference>
<dbReference type="SUPFAM" id="SSF109604">
    <property type="entry name" value="HD-domain/PDEase-like"/>
    <property type="match status" value="1"/>
</dbReference>
<dbReference type="Pfam" id="PF13487">
    <property type="entry name" value="HD_5"/>
    <property type="match status" value="1"/>
</dbReference>
<protein>
    <submittedName>
        <fullName evidence="4">Response regulator receiver modulated metal dependent phosphohydrolase</fullName>
    </submittedName>
</protein>
<dbReference type="PANTHER" id="PTHR45228:SF8">
    <property type="entry name" value="TWO-COMPONENT RESPONSE REGULATOR-RELATED"/>
    <property type="match status" value="1"/>
</dbReference>
<feature type="modified residue" description="4-aspartylphosphate" evidence="1">
    <location>
        <position position="53"/>
    </location>
</feature>
<proteinExistence type="predicted"/>
<dbReference type="InterPro" id="IPR052020">
    <property type="entry name" value="Cyclic_di-GMP/3'3'-cGAMP_PDE"/>
</dbReference>
<dbReference type="CDD" id="cd17569">
    <property type="entry name" value="REC_HupR-like"/>
    <property type="match status" value="1"/>
</dbReference>
<dbReference type="SMART" id="SM00471">
    <property type="entry name" value="HDc"/>
    <property type="match status" value="1"/>
</dbReference>
<dbReference type="InterPro" id="IPR011006">
    <property type="entry name" value="CheY-like_superfamily"/>
</dbReference>
<dbReference type="RefSeq" id="WP_172961703.1">
    <property type="nucleotide sequence ID" value="NZ_AP017378.1"/>
</dbReference>
<keyword evidence="4" id="KW-0378">Hydrolase</keyword>
<dbReference type="PROSITE" id="PS51832">
    <property type="entry name" value="HD_GYP"/>
    <property type="match status" value="1"/>
</dbReference>
<dbReference type="AlphaFoldDB" id="A0A2Z6AZJ6"/>